<dbReference type="OrthoDB" id="377549at2759"/>
<evidence type="ECO:0000313" key="5">
    <source>
        <dbReference type="Ensembl" id="ENSCINP00000008244.3"/>
    </source>
</evidence>
<keyword evidence="3" id="KW-0472">Membrane</keyword>
<accession>A0A1W2WI58</accession>
<evidence type="ECO:0000256" key="3">
    <source>
        <dbReference type="SAM" id="Phobius"/>
    </source>
</evidence>
<reference evidence="5" key="2">
    <citation type="journal article" date="2008" name="Genome Biol.">
        <title>Improved genome assembly and evidence-based global gene model set for the chordate Ciona intestinalis: new insight into intron and operon populations.</title>
        <authorList>
            <person name="Satou Y."/>
            <person name="Mineta K."/>
            <person name="Ogasawara M."/>
            <person name="Sasakura Y."/>
            <person name="Shoguchi E."/>
            <person name="Ueno K."/>
            <person name="Yamada L."/>
            <person name="Matsumoto J."/>
            <person name="Wasserscheid J."/>
            <person name="Dewar K."/>
            <person name="Wiley G.B."/>
            <person name="Macmil S.L."/>
            <person name="Roe B.A."/>
            <person name="Zeller R.W."/>
            <person name="Hastings K.E."/>
            <person name="Lemaire P."/>
            <person name="Lindquist E."/>
            <person name="Endo T."/>
            <person name="Hotta K."/>
            <person name="Inaba K."/>
        </authorList>
    </citation>
    <scope>NUCLEOTIDE SEQUENCE [LARGE SCALE GENOMIC DNA]</scope>
    <source>
        <strain evidence="5">wild type</strain>
    </source>
</reference>
<feature type="transmembrane region" description="Helical" evidence="3">
    <location>
        <begin position="239"/>
        <end position="257"/>
    </location>
</feature>
<dbReference type="Ensembl" id="ENSCINT00000008244.3">
    <property type="protein sequence ID" value="ENSCINP00000008244.3"/>
    <property type="gene ID" value="ENSCING00000004006.3"/>
</dbReference>
<dbReference type="Proteomes" id="UP000008144">
    <property type="component" value="Chromosome 1"/>
</dbReference>
<evidence type="ECO:0000256" key="1">
    <source>
        <dbReference type="SAM" id="Coils"/>
    </source>
</evidence>
<reference evidence="6" key="1">
    <citation type="journal article" date="2002" name="Science">
        <title>The draft genome of Ciona intestinalis: insights into chordate and vertebrate origins.</title>
        <authorList>
            <person name="Dehal P."/>
            <person name="Satou Y."/>
            <person name="Campbell R.K."/>
            <person name="Chapman J."/>
            <person name="Degnan B."/>
            <person name="De Tomaso A."/>
            <person name="Davidson B."/>
            <person name="Di Gregorio A."/>
            <person name="Gelpke M."/>
            <person name="Goodstein D.M."/>
            <person name="Harafuji N."/>
            <person name="Hastings K.E."/>
            <person name="Ho I."/>
            <person name="Hotta K."/>
            <person name="Huang W."/>
            <person name="Kawashima T."/>
            <person name="Lemaire P."/>
            <person name="Martinez D."/>
            <person name="Meinertzhagen I.A."/>
            <person name="Necula S."/>
            <person name="Nonaka M."/>
            <person name="Putnam N."/>
            <person name="Rash S."/>
            <person name="Saiga H."/>
            <person name="Satake M."/>
            <person name="Terry A."/>
            <person name="Yamada L."/>
            <person name="Wang H.G."/>
            <person name="Awazu S."/>
            <person name="Azumi K."/>
            <person name="Boore J."/>
            <person name="Branno M."/>
            <person name="Chin-Bow S."/>
            <person name="DeSantis R."/>
            <person name="Doyle S."/>
            <person name="Francino P."/>
            <person name="Keys D.N."/>
            <person name="Haga S."/>
            <person name="Hayashi H."/>
            <person name="Hino K."/>
            <person name="Imai K.S."/>
            <person name="Inaba K."/>
            <person name="Kano S."/>
            <person name="Kobayashi K."/>
            <person name="Kobayashi M."/>
            <person name="Lee B.I."/>
            <person name="Makabe K.W."/>
            <person name="Manohar C."/>
            <person name="Matassi G."/>
            <person name="Medina M."/>
            <person name="Mochizuki Y."/>
            <person name="Mount S."/>
            <person name="Morishita T."/>
            <person name="Miura S."/>
            <person name="Nakayama A."/>
            <person name="Nishizaka S."/>
            <person name="Nomoto H."/>
            <person name="Ohta F."/>
            <person name="Oishi K."/>
            <person name="Rigoutsos I."/>
            <person name="Sano M."/>
            <person name="Sasaki A."/>
            <person name="Sasakura Y."/>
            <person name="Shoguchi E."/>
            <person name="Shin-i T."/>
            <person name="Spagnuolo A."/>
            <person name="Stainier D."/>
            <person name="Suzuki M.M."/>
            <person name="Tassy O."/>
            <person name="Takatori N."/>
            <person name="Tokuoka M."/>
            <person name="Yagi K."/>
            <person name="Yoshizaki F."/>
            <person name="Wada S."/>
            <person name="Zhang C."/>
            <person name="Hyatt P.D."/>
            <person name="Larimer F."/>
            <person name="Detter C."/>
            <person name="Doggett N."/>
            <person name="Glavina T."/>
            <person name="Hawkins T."/>
            <person name="Richardson P."/>
            <person name="Lucas S."/>
            <person name="Kohara Y."/>
            <person name="Levine M."/>
            <person name="Satoh N."/>
            <person name="Rokhsar D.S."/>
        </authorList>
    </citation>
    <scope>NUCLEOTIDE SEQUENCE [LARGE SCALE GENOMIC DNA]</scope>
</reference>
<feature type="chain" id="PRO_5014090289" evidence="4">
    <location>
        <begin position="23"/>
        <end position="532"/>
    </location>
</feature>
<dbReference type="HOGENOM" id="CLU_038474_0_0_1"/>
<dbReference type="RefSeq" id="XP_002131539.1">
    <property type="nucleotide sequence ID" value="XM_002131503.5"/>
</dbReference>
<dbReference type="OMA" id="QQICFHL"/>
<feature type="coiled-coil region" evidence="1">
    <location>
        <begin position="169"/>
        <end position="199"/>
    </location>
</feature>
<proteinExistence type="predicted"/>
<accession>F6VY59</accession>
<reference evidence="5" key="3">
    <citation type="submission" date="2025-08" db="UniProtKB">
        <authorList>
            <consortium name="Ensembl"/>
        </authorList>
    </citation>
    <scope>IDENTIFICATION</scope>
</reference>
<keyword evidence="1" id="KW-0175">Coiled coil</keyword>
<feature type="signal peptide" evidence="4">
    <location>
        <begin position="1"/>
        <end position="22"/>
    </location>
</feature>
<dbReference type="GeneTree" id="ENSGT00390000003348"/>
<sequence length="532" mass="60911">MFLRMLKLKVLLFCHIFYLVYSTKLEVDHGSSSDVANKQLQQIYQHTKNMRYGKCWTDALQQLKDGCRNLSDEMQRRIAYAFARCHLQSAGRKIPVCEVEQEMSDCTSDAVLEDVAFNTYTEFFTHSQQICFHLQSQVWHEATENTISQLADNSAQVAATLETSSEIAKEMVVRQNDSLKNQEELLRNERLLRENMQRSVLDVQRSHEETKMVIKEQRALFAEVFDRVAALQKTVLGEFTSVYTFGFYVGAAFLAYIMTSTSRTGSARIWLFILITLNFATERAVVNYHLAPTSSSADSMYVENTVLPETVYDAMWMCRKIYTCIALFTMFICIIRYKDYNKINYNLLNEIKRQNMELQTLLKEQGITSIHSLSQLNTPTKQFNEQACQDSSFLTNTTVIPYDSEDDTTYVASNSDSENTSTWSCTTGHDSSCSSLALNDTITSLVRSFHRSSTPSREDDQIKPGRRRRSSVSSSVSLMEQLSESVVQTEGVLVGGYNLRKRRSNPTNPALDKESVSQFVKRVTARRKRLYN</sequence>
<dbReference type="PANTHER" id="PTHR33538">
    <property type="entry name" value="PROTEIN GAMETE EXPRESSED 1"/>
    <property type="match status" value="1"/>
</dbReference>
<dbReference type="EMBL" id="EAAA01000240">
    <property type="status" value="NOT_ANNOTATED_CDS"/>
    <property type="molecule type" value="Genomic_DNA"/>
</dbReference>
<keyword evidence="4" id="KW-0732">Signal</keyword>
<name>F6VY59_CIOIN</name>
<reference evidence="5" key="4">
    <citation type="submission" date="2025-09" db="UniProtKB">
        <authorList>
            <consortium name="Ensembl"/>
        </authorList>
    </citation>
    <scope>IDENTIFICATION</scope>
</reference>
<dbReference type="InParanoid" id="F6VY59"/>
<evidence type="ECO:0000313" key="6">
    <source>
        <dbReference type="Proteomes" id="UP000008144"/>
    </source>
</evidence>
<dbReference type="STRING" id="7719.ENSCINP00000008244"/>
<gene>
    <name evidence="5" type="primary">LOC100176859</name>
</gene>
<keyword evidence="3" id="KW-1133">Transmembrane helix</keyword>
<keyword evidence="6" id="KW-1185">Reference proteome</keyword>
<feature type="region of interest" description="Disordered" evidence="2">
    <location>
        <begin position="449"/>
        <end position="476"/>
    </location>
</feature>
<evidence type="ECO:0000256" key="2">
    <source>
        <dbReference type="SAM" id="MobiDB-lite"/>
    </source>
</evidence>
<feature type="transmembrane region" description="Helical" evidence="3">
    <location>
        <begin position="269"/>
        <end position="290"/>
    </location>
</feature>
<dbReference type="KEGG" id="cin:100176859"/>
<feature type="transmembrane region" description="Helical" evidence="3">
    <location>
        <begin position="320"/>
        <end position="337"/>
    </location>
</feature>
<dbReference type="AlphaFoldDB" id="F6VY59"/>
<evidence type="ECO:0000256" key="4">
    <source>
        <dbReference type="SAM" id="SignalP"/>
    </source>
</evidence>
<keyword evidence="3" id="KW-0812">Transmembrane</keyword>
<protein>
    <submittedName>
        <fullName evidence="5">Uncharacterized LOC100176859</fullName>
    </submittedName>
</protein>
<dbReference type="InterPro" id="IPR040346">
    <property type="entry name" value="GEX1/Brambleberry"/>
</dbReference>
<dbReference type="PANTHER" id="PTHR33538:SF2">
    <property type="entry name" value="PROTEIN GAMETE EXPRESSED 1"/>
    <property type="match status" value="1"/>
</dbReference>
<dbReference type="GeneID" id="100176859"/>
<organism evidence="5 6">
    <name type="scientific">Ciona intestinalis</name>
    <name type="common">Transparent sea squirt</name>
    <name type="synonym">Ascidia intestinalis</name>
    <dbReference type="NCBI Taxonomy" id="7719"/>
    <lineage>
        <taxon>Eukaryota</taxon>
        <taxon>Metazoa</taxon>
        <taxon>Chordata</taxon>
        <taxon>Tunicata</taxon>
        <taxon>Ascidiacea</taxon>
        <taxon>Phlebobranchia</taxon>
        <taxon>Cionidae</taxon>
        <taxon>Ciona</taxon>
    </lineage>
</organism>